<dbReference type="KEGG" id="cbv:U729_3153"/>
<dbReference type="EMBL" id="CP006906">
    <property type="protein sequence ID" value="AIY85267.1"/>
    <property type="molecule type" value="Genomic_DNA"/>
</dbReference>
<gene>
    <name evidence="1" type="ORF">U729_3153</name>
</gene>
<keyword evidence="1" id="KW-0614">Plasmid</keyword>
<organism evidence="1 2">
    <name type="scientific">Clostridium baratii str. Sullivan</name>
    <dbReference type="NCBI Taxonomy" id="1415775"/>
    <lineage>
        <taxon>Bacteria</taxon>
        <taxon>Bacillati</taxon>
        <taxon>Bacillota</taxon>
        <taxon>Clostridia</taxon>
        <taxon>Eubacteriales</taxon>
        <taxon>Clostridiaceae</taxon>
        <taxon>Clostridium</taxon>
    </lineage>
</organism>
<dbReference type="RefSeq" id="WP_040113663.1">
    <property type="nucleotide sequence ID" value="NZ_CP006906.1"/>
</dbReference>
<dbReference type="HOGENOM" id="CLU_1303115_0_0_9"/>
<proteinExistence type="predicted"/>
<geneLocation type="plasmid" evidence="1 2">
    <name>pCBJ</name>
</geneLocation>
<evidence type="ECO:0000313" key="2">
    <source>
        <dbReference type="Proteomes" id="UP000030635"/>
    </source>
</evidence>
<dbReference type="Proteomes" id="UP000030635">
    <property type="component" value="Plasmid pCBJ"/>
</dbReference>
<protein>
    <submittedName>
        <fullName evidence="1">Uncharacterized protein</fullName>
    </submittedName>
</protein>
<keyword evidence="2" id="KW-1185">Reference proteome</keyword>
<name>A0A0A7G0A5_9CLOT</name>
<evidence type="ECO:0000313" key="1">
    <source>
        <dbReference type="EMBL" id="AIY85267.1"/>
    </source>
</evidence>
<sequence>MEISVHDLLYDLKKKQCKDYRLFATKILFLLEIGYTGEDILEMLNSDNYIDEINKHLEIEKQSEVEYNLLQEVGTIYYHNELKISTPPVLINYDINTGELIKVEEEYFLEMKASYCIKDLFNYIKTKNCFYDLDNENTVIGSLKWLLKNYNLEIILYMIDTANDIIQVQNKKRIKIIDIKNYYEEAIEARNRKKSELIINGADKIVPRKRK</sequence>
<accession>A0A0A7G0A5</accession>
<dbReference type="AlphaFoldDB" id="A0A0A7G0A5"/>
<dbReference type="OrthoDB" id="2973969at2"/>
<reference evidence="1 2" key="1">
    <citation type="journal article" date="2015" name="Infect. Genet. Evol.">
        <title>Genomic sequences of six botulinum neurotoxin-producing strains representing three clostridial species illustrate the mobility and diversity of botulinum neurotoxin genes.</title>
        <authorList>
            <person name="Smith T.J."/>
            <person name="Hill K.K."/>
            <person name="Xie G."/>
            <person name="Foley B.T."/>
            <person name="Williamson C.H."/>
            <person name="Foster J.T."/>
            <person name="Johnson S.L."/>
            <person name="Chertkov O."/>
            <person name="Teshima H."/>
            <person name="Gibbons H.S."/>
            <person name="Johnsky L.A."/>
            <person name="Karavis M.A."/>
            <person name="Smith L.A."/>
        </authorList>
    </citation>
    <scope>NUCLEOTIDE SEQUENCE [LARGE SCALE GENOMIC DNA]</scope>
    <source>
        <strain evidence="1">Sullivan</strain>
        <plasmid evidence="2">Plasmid pCBJ</plasmid>
    </source>
</reference>